<evidence type="ECO:0000256" key="6">
    <source>
        <dbReference type="RuleBase" id="RU000471"/>
    </source>
</evidence>
<dbReference type="GO" id="GO:0008137">
    <property type="term" value="F:NADH dehydrogenase (ubiquinone) activity"/>
    <property type="evidence" value="ECO:0007669"/>
    <property type="project" value="UniProtKB-EC"/>
</dbReference>
<dbReference type="PROSITE" id="PS00668">
    <property type="entry name" value="COMPLEX1_ND1_2"/>
    <property type="match status" value="1"/>
</dbReference>
<keyword evidence="3 6" id="KW-0812">Transmembrane</keyword>
<feature type="transmembrane region" description="Helical" evidence="8">
    <location>
        <begin position="6"/>
        <end position="27"/>
    </location>
</feature>
<feature type="transmembrane region" description="Helical" evidence="8">
    <location>
        <begin position="226"/>
        <end position="254"/>
    </location>
</feature>
<dbReference type="NCBIfam" id="NF004741">
    <property type="entry name" value="PRK06076.1-2"/>
    <property type="match status" value="1"/>
</dbReference>
<feature type="transmembrane region" description="Helical" evidence="8">
    <location>
        <begin position="304"/>
        <end position="322"/>
    </location>
</feature>
<feature type="transmembrane region" description="Helical" evidence="8">
    <location>
        <begin position="266"/>
        <end position="284"/>
    </location>
</feature>
<dbReference type="PANTHER" id="PTHR11432:SF3">
    <property type="entry name" value="NADH-UBIQUINONE OXIDOREDUCTASE CHAIN 1"/>
    <property type="match status" value="1"/>
</dbReference>
<proteinExistence type="inferred from homology"/>
<geneLocation type="mitochondrion" evidence="9"/>
<sequence>MSILILIIKILLVLVPVLISMAFLTLIERKVMAAMQIRLGPNVVGIQGVLQPFADALKLFVKETIIPNHSNIAIFTIAPILSLSLALISWAVIPFGQGLVLSDINLGIMYIFAVSSLSVYTVLCSGWASNSKYAFIGALRSTAQMISYEVSIGLIIITVILCVGSLNITDIVEAQRTIWFIIPLFPAFLMFYVSALAETNRSPFDLPEGESELVSGYNVEYSSMTFALFFLAEYIHIILMSVMTSLLFLGGWIAPIDIYPLNLVPSIFWLSIKVVAIIYLFIWVRASFPRYRYDQLMTLLWKSYLPLSLGLVVLVSSLLLALDALPVDAIL</sequence>
<dbReference type="NCBIfam" id="NF004745">
    <property type="entry name" value="PRK06076.1-6"/>
    <property type="match status" value="1"/>
</dbReference>
<keyword evidence="7 9" id="KW-0496">Mitochondrion</keyword>
<dbReference type="HAMAP" id="MF_01350">
    <property type="entry name" value="NDH1_NuoH"/>
    <property type="match status" value="1"/>
</dbReference>
<keyword evidence="4 8" id="KW-1133">Transmembrane helix</keyword>
<comment type="subcellular location">
    <subcellularLocation>
        <location evidence="1">Membrane</location>
        <topology evidence="1">Multi-pass membrane protein</topology>
    </subcellularLocation>
    <subcellularLocation>
        <location evidence="6">Mitochondrion inner membrane</location>
        <topology evidence="6">Multi-pass membrane protein</topology>
    </subcellularLocation>
</comment>
<evidence type="ECO:0000256" key="4">
    <source>
        <dbReference type="ARBA" id="ARBA00022989"/>
    </source>
</evidence>
<keyword evidence="5 8" id="KW-0472">Membrane</keyword>
<dbReference type="GO" id="GO:0009060">
    <property type="term" value="P:aerobic respiration"/>
    <property type="evidence" value="ECO:0007669"/>
    <property type="project" value="TreeGrafter"/>
</dbReference>
<dbReference type="EC" id="7.1.1.2" evidence="7"/>
<feature type="transmembrane region" description="Helical" evidence="8">
    <location>
        <begin position="72"/>
        <end position="95"/>
    </location>
</feature>
<feature type="transmembrane region" description="Helical" evidence="8">
    <location>
        <begin position="107"/>
        <end position="128"/>
    </location>
</feature>
<evidence type="ECO:0000313" key="9">
    <source>
        <dbReference type="EMBL" id="AGE93625.1"/>
    </source>
</evidence>
<evidence type="ECO:0000256" key="7">
    <source>
        <dbReference type="RuleBase" id="RU000473"/>
    </source>
</evidence>
<name>M1KFC2_9EUKA</name>
<evidence type="ECO:0000256" key="5">
    <source>
        <dbReference type="ARBA" id="ARBA00023136"/>
    </source>
</evidence>
<feature type="transmembrane region" description="Helical" evidence="8">
    <location>
        <begin position="178"/>
        <end position="197"/>
    </location>
</feature>
<protein>
    <recommendedName>
        <fullName evidence="7">NADH-ubiquinone oxidoreductase chain 1</fullName>
        <ecNumber evidence="7">7.1.1.2</ecNumber>
    </recommendedName>
</protein>
<dbReference type="GO" id="GO:0005743">
    <property type="term" value="C:mitochondrial inner membrane"/>
    <property type="evidence" value="ECO:0007669"/>
    <property type="project" value="UniProtKB-SubCell"/>
</dbReference>
<organism evidence="9">
    <name type="scientific">Capsaspora owczarzaki</name>
    <dbReference type="NCBI Taxonomy" id="192875"/>
    <lineage>
        <taxon>Eukaryota</taxon>
        <taxon>Filasterea</taxon>
        <taxon>Capsaspora</taxon>
    </lineage>
</organism>
<dbReference type="EMBL" id="KC573038">
    <property type="protein sequence ID" value="AGE93625.1"/>
    <property type="molecule type" value="Genomic_DNA"/>
</dbReference>
<keyword evidence="7" id="KW-0830">Ubiquinone</keyword>
<dbReference type="PANTHER" id="PTHR11432">
    <property type="entry name" value="NADH DEHYDROGENASE SUBUNIT 1"/>
    <property type="match status" value="1"/>
</dbReference>
<dbReference type="PROSITE" id="PS00667">
    <property type="entry name" value="COMPLEX1_ND1_1"/>
    <property type="match status" value="1"/>
</dbReference>
<keyword evidence="9" id="KW-0560">Oxidoreductase</keyword>
<accession>M1KFC2</accession>
<evidence type="ECO:0000256" key="1">
    <source>
        <dbReference type="ARBA" id="ARBA00004141"/>
    </source>
</evidence>
<keyword evidence="6" id="KW-0520">NAD</keyword>
<evidence type="ECO:0000256" key="8">
    <source>
        <dbReference type="SAM" id="Phobius"/>
    </source>
</evidence>
<dbReference type="GO" id="GO:0003954">
    <property type="term" value="F:NADH dehydrogenase activity"/>
    <property type="evidence" value="ECO:0007669"/>
    <property type="project" value="TreeGrafter"/>
</dbReference>
<feature type="transmembrane region" description="Helical" evidence="8">
    <location>
        <begin position="148"/>
        <end position="166"/>
    </location>
</feature>
<dbReference type="InterPro" id="IPR018086">
    <property type="entry name" value="NADH_UbQ_OxRdtase_su1_CS"/>
</dbReference>
<reference evidence="9" key="1">
    <citation type="journal article" date="2008" name="Mol. Biol. Evol.">
        <title>A phylogenomic investigation into the origin of metazoa.</title>
        <authorList>
            <person name="Ruiz-Trillo I."/>
            <person name="Roger A.J."/>
            <person name="Burger G."/>
            <person name="Gray M.W."/>
            <person name="Lang B.F."/>
        </authorList>
    </citation>
    <scope>NUCLEOTIDE SEQUENCE</scope>
    <source>
        <strain evidence="9">ATCC 30864</strain>
    </source>
</reference>
<dbReference type="Pfam" id="PF00146">
    <property type="entry name" value="NADHdh"/>
    <property type="match status" value="1"/>
</dbReference>
<evidence type="ECO:0000256" key="3">
    <source>
        <dbReference type="ARBA" id="ARBA00022692"/>
    </source>
</evidence>
<dbReference type="AlphaFoldDB" id="M1KFC2"/>
<dbReference type="InterPro" id="IPR001694">
    <property type="entry name" value="NADH_UbQ_OxRdtase_su1/FPO"/>
</dbReference>
<comment type="catalytic activity">
    <reaction evidence="7">
        <text>a ubiquinone + NADH + 5 H(+)(in) = a ubiquinol + NAD(+) + 4 H(+)(out)</text>
        <dbReference type="Rhea" id="RHEA:29091"/>
        <dbReference type="Rhea" id="RHEA-COMP:9565"/>
        <dbReference type="Rhea" id="RHEA-COMP:9566"/>
        <dbReference type="ChEBI" id="CHEBI:15378"/>
        <dbReference type="ChEBI" id="CHEBI:16389"/>
        <dbReference type="ChEBI" id="CHEBI:17976"/>
        <dbReference type="ChEBI" id="CHEBI:57540"/>
        <dbReference type="ChEBI" id="CHEBI:57945"/>
        <dbReference type="EC" id="7.1.1.2"/>
    </reaction>
</comment>
<evidence type="ECO:0000256" key="2">
    <source>
        <dbReference type="ARBA" id="ARBA00010535"/>
    </source>
</evidence>
<gene>
    <name evidence="9" type="primary">nad1</name>
</gene>
<reference evidence="9" key="2">
    <citation type="submission" date="2012-12" db="EMBL/GenBank/DDBJ databases">
        <authorList>
            <person name="Lang B.F."/>
        </authorList>
    </citation>
    <scope>NUCLEOTIDE SEQUENCE</scope>
    <source>
        <strain evidence="9">ATCC 30864</strain>
    </source>
</reference>
<comment type="similarity">
    <text evidence="2 6">Belongs to the complex I subunit 1 family.</text>
</comment>